<dbReference type="PRINTS" id="PR00081">
    <property type="entry name" value="GDHRDH"/>
</dbReference>
<dbReference type="RefSeq" id="WP_013764334.1">
    <property type="nucleotide sequence ID" value="NC_015510.1"/>
</dbReference>
<gene>
    <name evidence="3" type="ordered locus">Halhy_1896</name>
</gene>
<dbReference type="OrthoDB" id="9810908at2"/>
<accession>F4L5A1</accession>
<evidence type="ECO:0000256" key="1">
    <source>
        <dbReference type="ARBA" id="ARBA00006484"/>
    </source>
</evidence>
<keyword evidence="2" id="KW-0560">Oxidoreductase</keyword>
<dbReference type="Gene3D" id="3.40.50.720">
    <property type="entry name" value="NAD(P)-binding Rossmann-like Domain"/>
    <property type="match status" value="1"/>
</dbReference>
<dbReference type="InterPro" id="IPR051122">
    <property type="entry name" value="SDR_DHRS6-like"/>
</dbReference>
<dbReference type="PANTHER" id="PTHR43477">
    <property type="entry name" value="DIHYDROANTICAPSIN 7-DEHYDROGENASE"/>
    <property type="match status" value="1"/>
</dbReference>
<evidence type="ECO:0000313" key="3">
    <source>
        <dbReference type="EMBL" id="AEE49781.1"/>
    </source>
</evidence>
<protein>
    <submittedName>
        <fullName evidence="3">Short-chain dehydrogenase/reductase SDR</fullName>
    </submittedName>
</protein>
<reference evidence="3 4" key="1">
    <citation type="journal article" date="2011" name="Stand. Genomic Sci.">
        <title>Complete genome sequence of Haliscomenobacter hydrossis type strain (O).</title>
        <authorList>
            <consortium name="US DOE Joint Genome Institute (JGI-PGF)"/>
            <person name="Daligault H."/>
            <person name="Lapidus A."/>
            <person name="Zeytun A."/>
            <person name="Nolan M."/>
            <person name="Lucas S."/>
            <person name="Del Rio T.G."/>
            <person name="Tice H."/>
            <person name="Cheng J.F."/>
            <person name="Tapia R."/>
            <person name="Han C."/>
            <person name="Goodwin L."/>
            <person name="Pitluck S."/>
            <person name="Liolios K."/>
            <person name="Pagani I."/>
            <person name="Ivanova N."/>
            <person name="Huntemann M."/>
            <person name="Mavromatis K."/>
            <person name="Mikhailova N."/>
            <person name="Pati A."/>
            <person name="Chen A."/>
            <person name="Palaniappan K."/>
            <person name="Land M."/>
            <person name="Hauser L."/>
            <person name="Brambilla E.M."/>
            <person name="Rohde M."/>
            <person name="Verbarg S."/>
            <person name="Goker M."/>
            <person name="Bristow J."/>
            <person name="Eisen J.A."/>
            <person name="Markowitz V."/>
            <person name="Hugenholtz P."/>
            <person name="Kyrpides N.C."/>
            <person name="Klenk H.P."/>
            <person name="Woyke T."/>
        </authorList>
    </citation>
    <scope>NUCLEOTIDE SEQUENCE [LARGE SCALE GENOMIC DNA]</scope>
    <source>
        <strain evidence="4">ATCC 27775 / DSM 1100 / LMG 10767 / O</strain>
    </source>
</reference>
<name>F4L5A1_HALH1</name>
<dbReference type="AlphaFoldDB" id="F4L5A1"/>
<dbReference type="EMBL" id="CP002691">
    <property type="protein sequence ID" value="AEE49781.1"/>
    <property type="molecule type" value="Genomic_DNA"/>
</dbReference>
<dbReference type="PANTHER" id="PTHR43477:SF1">
    <property type="entry name" value="DIHYDROANTICAPSIN 7-DEHYDROGENASE"/>
    <property type="match status" value="1"/>
</dbReference>
<dbReference type="SUPFAM" id="SSF51735">
    <property type="entry name" value="NAD(P)-binding Rossmann-fold domains"/>
    <property type="match status" value="1"/>
</dbReference>
<proteinExistence type="inferred from homology"/>
<evidence type="ECO:0000313" key="4">
    <source>
        <dbReference type="Proteomes" id="UP000008461"/>
    </source>
</evidence>
<dbReference type="Proteomes" id="UP000008461">
    <property type="component" value="Chromosome"/>
</dbReference>
<dbReference type="HOGENOM" id="CLU_010194_1_0_10"/>
<sequence length="224" mass="24193">MQKSILITGASGNLGQAVAHKFLTEGYTVLGTGHTQAGLEKVKMTSMDLSDEQATQTYLNELCQQHPALNAAVLLVGGYAPGNLPNTTGSMLREMYKLNFETAYFVVHTLLPHFEARGGGHFVLVASRAAFDAKAAQFNVAYGLSKSLLIALAEVINVYGKDKGIRCSVIVPSTIDTPPNRKDMPNADFSKWTTPEAIAEAIHFLFTDAGGQLRETVLKVYNEA</sequence>
<dbReference type="STRING" id="760192.Halhy_1896"/>
<keyword evidence="4" id="KW-1185">Reference proteome</keyword>
<evidence type="ECO:0000256" key="2">
    <source>
        <dbReference type="ARBA" id="ARBA00023002"/>
    </source>
</evidence>
<dbReference type="InterPro" id="IPR002347">
    <property type="entry name" value="SDR_fam"/>
</dbReference>
<dbReference type="InterPro" id="IPR036291">
    <property type="entry name" value="NAD(P)-bd_dom_sf"/>
</dbReference>
<dbReference type="KEGG" id="hhy:Halhy_1896"/>
<dbReference type="GO" id="GO:0016491">
    <property type="term" value="F:oxidoreductase activity"/>
    <property type="evidence" value="ECO:0007669"/>
    <property type="project" value="UniProtKB-KW"/>
</dbReference>
<dbReference type="Pfam" id="PF00106">
    <property type="entry name" value="adh_short"/>
    <property type="match status" value="1"/>
</dbReference>
<dbReference type="eggNOG" id="COG1028">
    <property type="taxonomic scope" value="Bacteria"/>
</dbReference>
<reference key="2">
    <citation type="submission" date="2011-04" db="EMBL/GenBank/DDBJ databases">
        <title>Complete sequence of chromosome of Haliscomenobacter hydrossis DSM 1100.</title>
        <authorList>
            <consortium name="US DOE Joint Genome Institute (JGI-PGF)"/>
            <person name="Lucas S."/>
            <person name="Han J."/>
            <person name="Lapidus A."/>
            <person name="Bruce D."/>
            <person name="Goodwin L."/>
            <person name="Pitluck S."/>
            <person name="Peters L."/>
            <person name="Kyrpides N."/>
            <person name="Mavromatis K."/>
            <person name="Ivanova N."/>
            <person name="Ovchinnikova G."/>
            <person name="Pagani I."/>
            <person name="Daligault H."/>
            <person name="Detter J.C."/>
            <person name="Han C."/>
            <person name="Land M."/>
            <person name="Hauser L."/>
            <person name="Markowitz V."/>
            <person name="Cheng J.-F."/>
            <person name="Hugenholtz P."/>
            <person name="Woyke T."/>
            <person name="Wu D."/>
            <person name="Verbarg S."/>
            <person name="Frueling A."/>
            <person name="Brambilla E."/>
            <person name="Klenk H.-P."/>
            <person name="Eisen J.A."/>
        </authorList>
    </citation>
    <scope>NUCLEOTIDE SEQUENCE</scope>
    <source>
        <strain>DSM 1100</strain>
    </source>
</reference>
<organism evidence="3 4">
    <name type="scientific">Haliscomenobacter hydrossis (strain ATCC 27775 / DSM 1100 / LMG 10767 / O)</name>
    <dbReference type="NCBI Taxonomy" id="760192"/>
    <lineage>
        <taxon>Bacteria</taxon>
        <taxon>Pseudomonadati</taxon>
        <taxon>Bacteroidota</taxon>
        <taxon>Saprospiria</taxon>
        <taxon>Saprospirales</taxon>
        <taxon>Haliscomenobacteraceae</taxon>
        <taxon>Haliscomenobacter</taxon>
    </lineage>
</organism>
<comment type="similarity">
    <text evidence="1">Belongs to the short-chain dehydrogenases/reductases (SDR) family.</text>
</comment>